<dbReference type="FunFam" id="3.40.50.300:FF:000145">
    <property type="entry name" value="probable ATP-dependent RNA helicase DHX40"/>
    <property type="match status" value="1"/>
</dbReference>
<dbReference type="Pfam" id="PF00271">
    <property type="entry name" value="Helicase_C"/>
    <property type="match status" value="1"/>
</dbReference>
<dbReference type="SMART" id="SM00490">
    <property type="entry name" value="HELICc"/>
    <property type="match status" value="1"/>
</dbReference>
<accession>A0A0C3AID8</accession>
<feature type="domain" description="Helicase ATP-binding" evidence="9">
    <location>
        <begin position="55"/>
        <end position="220"/>
    </location>
</feature>
<dbReference type="GO" id="GO:0005524">
    <property type="term" value="F:ATP binding"/>
    <property type="evidence" value="ECO:0007669"/>
    <property type="project" value="UniProtKB-KW"/>
</dbReference>
<keyword evidence="12" id="KW-1185">Reference proteome</keyword>
<dbReference type="InterPro" id="IPR001650">
    <property type="entry name" value="Helicase_C-like"/>
</dbReference>
<feature type="region of interest" description="Disordered" evidence="8">
    <location>
        <begin position="1"/>
        <end position="21"/>
    </location>
</feature>
<organism evidence="11 12">
    <name type="scientific">Serendipita vermifera MAFF 305830</name>
    <dbReference type="NCBI Taxonomy" id="933852"/>
    <lineage>
        <taxon>Eukaryota</taxon>
        <taxon>Fungi</taxon>
        <taxon>Dikarya</taxon>
        <taxon>Basidiomycota</taxon>
        <taxon>Agaricomycotina</taxon>
        <taxon>Agaricomycetes</taxon>
        <taxon>Sebacinales</taxon>
        <taxon>Serendipitaceae</taxon>
        <taxon>Serendipita</taxon>
    </lineage>
</organism>
<dbReference type="STRING" id="933852.A0A0C3AID8"/>
<dbReference type="InterPro" id="IPR014001">
    <property type="entry name" value="Helicase_ATP-bd"/>
</dbReference>
<dbReference type="GO" id="GO:0003724">
    <property type="term" value="F:RNA helicase activity"/>
    <property type="evidence" value="ECO:0007669"/>
    <property type="project" value="UniProtKB-EC"/>
</dbReference>
<dbReference type="PROSITE" id="PS00690">
    <property type="entry name" value="DEAH_ATP_HELICASE"/>
    <property type="match status" value="1"/>
</dbReference>
<dbReference type="PROSITE" id="PS51192">
    <property type="entry name" value="HELICASE_ATP_BIND_1"/>
    <property type="match status" value="1"/>
</dbReference>
<dbReference type="Proteomes" id="UP000054097">
    <property type="component" value="Unassembled WGS sequence"/>
</dbReference>
<reference evidence="11 12" key="1">
    <citation type="submission" date="2014-04" db="EMBL/GenBank/DDBJ databases">
        <authorList>
            <consortium name="DOE Joint Genome Institute"/>
            <person name="Kuo A."/>
            <person name="Zuccaro A."/>
            <person name="Kohler A."/>
            <person name="Nagy L.G."/>
            <person name="Floudas D."/>
            <person name="Copeland A."/>
            <person name="Barry K.W."/>
            <person name="Cichocki N."/>
            <person name="Veneault-Fourrey C."/>
            <person name="LaButti K."/>
            <person name="Lindquist E.A."/>
            <person name="Lipzen A."/>
            <person name="Lundell T."/>
            <person name="Morin E."/>
            <person name="Murat C."/>
            <person name="Sun H."/>
            <person name="Tunlid A."/>
            <person name="Henrissat B."/>
            <person name="Grigoriev I.V."/>
            <person name="Hibbett D.S."/>
            <person name="Martin F."/>
            <person name="Nordberg H.P."/>
            <person name="Cantor M.N."/>
            <person name="Hua S.X."/>
        </authorList>
    </citation>
    <scope>NUCLEOTIDE SEQUENCE [LARGE SCALE GENOMIC DNA]</scope>
    <source>
        <strain evidence="11 12">MAFF 305830</strain>
    </source>
</reference>
<dbReference type="InterPro" id="IPR011709">
    <property type="entry name" value="DEAD-box_helicase_OB_fold"/>
</dbReference>
<dbReference type="SMART" id="SM00487">
    <property type="entry name" value="DEXDc"/>
    <property type="match status" value="1"/>
</dbReference>
<evidence type="ECO:0000256" key="4">
    <source>
        <dbReference type="ARBA" id="ARBA00022801"/>
    </source>
</evidence>
<comment type="similarity">
    <text evidence="1">Belongs to the DEAD box helicase family. DEAH subfamily.</text>
</comment>
<evidence type="ECO:0000313" key="11">
    <source>
        <dbReference type="EMBL" id="KIM24420.1"/>
    </source>
</evidence>
<dbReference type="SUPFAM" id="SSF52540">
    <property type="entry name" value="P-loop containing nucleoside triphosphate hydrolases"/>
    <property type="match status" value="1"/>
</dbReference>
<dbReference type="InterPro" id="IPR011545">
    <property type="entry name" value="DEAD/DEAH_box_helicase_dom"/>
</dbReference>
<evidence type="ECO:0000259" key="9">
    <source>
        <dbReference type="PROSITE" id="PS51192"/>
    </source>
</evidence>
<dbReference type="PANTHER" id="PTHR18934">
    <property type="entry name" value="ATP-DEPENDENT RNA HELICASE"/>
    <property type="match status" value="1"/>
</dbReference>
<feature type="domain" description="Helicase C-terminal" evidence="10">
    <location>
        <begin position="248"/>
        <end position="428"/>
    </location>
</feature>
<dbReference type="Gene3D" id="1.20.120.1080">
    <property type="match status" value="1"/>
</dbReference>
<dbReference type="PANTHER" id="PTHR18934:SF136">
    <property type="entry name" value="ATP-DEPENDENT RNA HELICASE DHX35-RELATED"/>
    <property type="match status" value="1"/>
</dbReference>
<dbReference type="GO" id="GO:0071013">
    <property type="term" value="C:catalytic step 2 spliceosome"/>
    <property type="evidence" value="ECO:0007669"/>
    <property type="project" value="TreeGrafter"/>
</dbReference>
<dbReference type="Gene3D" id="3.40.50.300">
    <property type="entry name" value="P-loop containing nucleotide triphosphate hydrolases"/>
    <property type="match status" value="2"/>
</dbReference>
<evidence type="ECO:0000256" key="7">
    <source>
        <dbReference type="ARBA" id="ARBA00047984"/>
    </source>
</evidence>
<dbReference type="HOGENOM" id="CLU_001832_5_11_1"/>
<evidence type="ECO:0000259" key="10">
    <source>
        <dbReference type="PROSITE" id="PS51194"/>
    </source>
</evidence>
<dbReference type="SMART" id="SM00847">
    <property type="entry name" value="HA2"/>
    <property type="match status" value="1"/>
</dbReference>
<gene>
    <name evidence="11" type="ORF">M408DRAFT_331788</name>
</gene>
<keyword evidence="3" id="KW-0547">Nucleotide-binding</keyword>
<dbReference type="PROSITE" id="PS51194">
    <property type="entry name" value="HELICASE_CTER"/>
    <property type="match status" value="1"/>
</dbReference>
<keyword evidence="6" id="KW-0067">ATP-binding</keyword>
<dbReference type="InterPro" id="IPR002464">
    <property type="entry name" value="DNA/RNA_helicase_DEAH_CS"/>
</dbReference>
<sequence length="686" mass="76261">MQFWKPGTTAPGSSLDRATESEGALLQSAPVSTTFISLQEQRERLPIFKYKQQLLYAIETYGVTIVVAETGSGKTTQLPQYLYEAGWAANGNVIACTQPRRVAATSVATRVAQEVGSLLGDEVGYTIRFEDASDKERTRIKYMTDGMLFRETMVDPLLSKYSVIMIDEAHERSLYTDLLLGVLKKIRRKRPSLRLIISSATLDASMFLDYFSSSPPQPFEATVLNIPGRMYPVEIAYLSEPAEDYVREAVRVVWNLHMQGGGKSVEGDVLVFLTGREEIERALYEFSELLPTLPPNAPRLNVLALHAGLSTADQLQVFQPSERGTRKVVISTNIAEASVTIDGIRFVVDSGFVKMRMFNPTTSLASLVTQPISFSSATQRAGRAGRTAPGICYRLYPPSAMDTMPKSTSPEITRVDLTTPILQLKALGIDDLMKFEWVSAPPAESVLRALEALVNAGMLGREDARLTDIGAKVAEVPVDIGAARMLWSSKEFKCGEEILTIAAMVAVQDVFVIPDGAPGAMAELERRKFTTEEGDHLTLLNVYNAFIKFGKSSRWCSSHALSFRALSRAVSIRAQLKKYMSRFDIPTESCQGDSQRLRRCLVSGMWRNGAKWVADGTYRSVRGNVTLHVHPTSVLFTRKPRSGWVVFHEMEETKKTQIRVLTEIEPDWLLEYGHKYLDKHAGEGRT</sequence>
<keyword evidence="5" id="KW-0347">Helicase</keyword>
<dbReference type="InterPro" id="IPR027417">
    <property type="entry name" value="P-loop_NTPase"/>
</dbReference>
<dbReference type="EMBL" id="KN824324">
    <property type="protein sequence ID" value="KIM24420.1"/>
    <property type="molecule type" value="Genomic_DNA"/>
</dbReference>
<dbReference type="Pfam" id="PF07717">
    <property type="entry name" value="OB_NTP_bind"/>
    <property type="match status" value="1"/>
</dbReference>
<evidence type="ECO:0000256" key="6">
    <source>
        <dbReference type="ARBA" id="ARBA00022840"/>
    </source>
</evidence>
<name>A0A0C3AID8_SERVB</name>
<evidence type="ECO:0000313" key="12">
    <source>
        <dbReference type="Proteomes" id="UP000054097"/>
    </source>
</evidence>
<dbReference type="Pfam" id="PF21010">
    <property type="entry name" value="HA2_C"/>
    <property type="match status" value="1"/>
</dbReference>
<keyword evidence="4" id="KW-0378">Hydrolase</keyword>
<evidence type="ECO:0000256" key="2">
    <source>
        <dbReference type="ARBA" id="ARBA00012552"/>
    </source>
</evidence>
<dbReference type="InterPro" id="IPR007502">
    <property type="entry name" value="Helicase-assoc_dom"/>
</dbReference>
<proteinExistence type="inferred from homology"/>
<dbReference type="CDD" id="cd18791">
    <property type="entry name" value="SF2_C_RHA"/>
    <property type="match status" value="1"/>
</dbReference>
<reference evidence="12" key="2">
    <citation type="submission" date="2015-01" db="EMBL/GenBank/DDBJ databases">
        <title>Evolutionary Origins and Diversification of the Mycorrhizal Mutualists.</title>
        <authorList>
            <consortium name="DOE Joint Genome Institute"/>
            <consortium name="Mycorrhizal Genomics Consortium"/>
            <person name="Kohler A."/>
            <person name="Kuo A."/>
            <person name="Nagy L.G."/>
            <person name="Floudas D."/>
            <person name="Copeland A."/>
            <person name="Barry K.W."/>
            <person name="Cichocki N."/>
            <person name="Veneault-Fourrey C."/>
            <person name="LaButti K."/>
            <person name="Lindquist E.A."/>
            <person name="Lipzen A."/>
            <person name="Lundell T."/>
            <person name="Morin E."/>
            <person name="Murat C."/>
            <person name="Riley R."/>
            <person name="Ohm R."/>
            <person name="Sun H."/>
            <person name="Tunlid A."/>
            <person name="Henrissat B."/>
            <person name="Grigoriev I.V."/>
            <person name="Hibbett D.S."/>
            <person name="Martin F."/>
        </authorList>
    </citation>
    <scope>NUCLEOTIDE SEQUENCE [LARGE SCALE GENOMIC DNA]</scope>
    <source>
        <strain evidence="12">MAFF 305830</strain>
    </source>
</reference>
<dbReference type="EC" id="3.6.4.13" evidence="2"/>
<evidence type="ECO:0000256" key="3">
    <source>
        <dbReference type="ARBA" id="ARBA00022741"/>
    </source>
</evidence>
<evidence type="ECO:0000256" key="1">
    <source>
        <dbReference type="ARBA" id="ARBA00008792"/>
    </source>
</evidence>
<dbReference type="Pfam" id="PF00270">
    <property type="entry name" value="DEAD"/>
    <property type="match status" value="1"/>
</dbReference>
<dbReference type="GO" id="GO:0016787">
    <property type="term" value="F:hydrolase activity"/>
    <property type="evidence" value="ECO:0007669"/>
    <property type="project" value="UniProtKB-KW"/>
</dbReference>
<dbReference type="AlphaFoldDB" id="A0A0C3AID8"/>
<dbReference type="OrthoDB" id="10253254at2759"/>
<dbReference type="GO" id="GO:0003723">
    <property type="term" value="F:RNA binding"/>
    <property type="evidence" value="ECO:0007669"/>
    <property type="project" value="TreeGrafter"/>
</dbReference>
<evidence type="ECO:0000256" key="8">
    <source>
        <dbReference type="SAM" id="MobiDB-lite"/>
    </source>
</evidence>
<comment type="catalytic activity">
    <reaction evidence="7">
        <text>ATP + H2O = ADP + phosphate + H(+)</text>
        <dbReference type="Rhea" id="RHEA:13065"/>
        <dbReference type="ChEBI" id="CHEBI:15377"/>
        <dbReference type="ChEBI" id="CHEBI:15378"/>
        <dbReference type="ChEBI" id="CHEBI:30616"/>
        <dbReference type="ChEBI" id="CHEBI:43474"/>
        <dbReference type="ChEBI" id="CHEBI:456216"/>
        <dbReference type="EC" id="3.6.4.13"/>
    </reaction>
</comment>
<evidence type="ECO:0000256" key="5">
    <source>
        <dbReference type="ARBA" id="ARBA00022806"/>
    </source>
</evidence>
<dbReference type="FunFam" id="3.40.50.300:FF:000578">
    <property type="entry name" value="probable ATP-dependent RNA helicase DHX35"/>
    <property type="match status" value="1"/>
</dbReference>
<protein>
    <recommendedName>
        <fullName evidence="2">RNA helicase</fullName>
        <ecNumber evidence="2">3.6.4.13</ecNumber>
    </recommendedName>
</protein>